<organism evidence="3 4">
    <name type="scientific">Candidatus Magasanikbacteria bacterium CG10_big_fil_rev_8_21_14_0_10_42_10</name>
    <dbReference type="NCBI Taxonomy" id="1974649"/>
    <lineage>
        <taxon>Bacteria</taxon>
        <taxon>Candidatus Magasanikiibacteriota</taxon>
    </lineage>
</organism>
<evidence type="ECO:0000259" key="2">
    <source>
        <dbReference type="Pfam" id="PF13529"/>
    </source>
</evidence>
<evidence type="ECO:0000313" key="4">
    <source>
        <dbReference type="Proteomes" id="UP000231530"/>
    </source>
</evidence>
<dbReference type="AlphaFoldDB" id="A0A2H0TXY3"/>
<evidence type="ECO:0000256" key="1">
    <source>
        <dbReference type="SAM" id="SignalP"/>
    </source>
</evidence>
<dbReference type="EMBL" id="PFBY01000036">
    <property type="protein sequence ID" value="PIR76247.1"/>
    <property type="molecule type" value="Genomic_DNA"/>
</dbReference>
<dbReference type="InterPro" id="IPR039564">
    <property type="entry name" value="Peptidase_C39-like"/>
</dbReference>
<name>A0A2H0TXY3_9BACT</name>
<reference evidence="4" key="1">
    <citation type="submission" date="2017-09" db="EMBL/GenBank/DDBJ databases">
        <title>Depth-based differentiation of microbial function through sediment-hosted aquifers and enrichment of novel symbionts in the deep terrestrial subsurface.</title>
        <authorList>
            <person name="Probst A.J."/>
            <person name="Ladd B."/>
            <person name="Jarett J.K."/>
            <person name="Geller-Mcgrath D.E."/>
            <person name="Sieber C.M.K."/>
            <person name="Emerson J.B."/>
            <person name="Anantharaman K."/>
            <person name="Thomas B.C."/>
            <person name="Malmstrom R."/>
            <person name="Stieglmeier M."/>
            <person name="Klingl A."/>
            <person name="Woyke T."/>
            <person name="Ryan C.M."/>
            <person name="Banfield J.F."/>
        </authorList>
    </citation>
    <scope>NUCLEOTIDE SEQUENCE [LARGE SCALE GENOMIC DNA]</scope>
</reference>
<accession>A0A2H0TXY3</accession>
<keyword evidence="1" id="KW-0732">Signal</keyword>
<dbReference type="Pfam" id="PF13529">
    <property type="entry name" value="Peptidase_C39_2"/>
    <property type="match status" value="1"/>
</dbReference>
<dbReference type="Gene3D" id="3.90.70.10">
    <property type="entry name" value="Cysteine proteinases"/>
    <property type="match status" value="1"/>
</dbReference>
<sequence length="330" mass="36455">MNHTTTTSIAFSLMLFVLFFLGSPVQAATQLNVPFTSQAPDGIWIQPWKDACEETSVFMVHRFYLQKNIETAEDAKRGIFEIFNMKKTIHGTSLDENARTIVNTINTFLPWSAHVVDDPTLADMKAELADGRPIIVPAYAPALHNENFGGPFPYHMIVLSGYDDTDGVFITEDPGTQYGHSYRYTYATILDAMHDFLSGDVANGPKRAIFTNPDMGETALLDGDRDGLSKTEEFQHGTVPYLYDSDGDGYGDGLEVNTGYFPTKNEPALIKEGVLVISTGSPNIYVIHKGQKRHVSNEGVFTAHGWQGSLLEWISDAMMKTIPEGTPLTS</sequence>
<feature type="chain" id="PRO_5013722431" description="Peptidase C39-like domain-containing protein" evidence="1">
    <location>
        <begin position="28"/>
        <end position="330"/>
    </location>
</feature>
<gene>
    <name evidence="3" type="ORF">COU32_03180</name>
</gene>
<feature type="domain" description="Peptidase C39-like" evidence="2">
    <location>
        <begin position="31"/>
        <end position="174"/>
    </location>
</feature>
<protein>
    <recommendedName>
        <fullName evidence="2">Peptidase C39-like domain-containing protein</fullName>
    </recommendedName>
</protein>
<feature type="signal peptide" evidence="1">
    <location>
        <begin position="1"/>
        <end position="27"/>
    </location>
</feature>
<dbReference type="Proteomes" id="UP000231530">
    <property type="component" value="Unassembled WGS sequence"/>
</dbReference>
<proteinExistence type="predicted"/>
<evidence type="ECO:0000313" key="3">
    <source>
        <dbReference type="EMBL" id="PIR76247.1"/>
    </source>
</evidence>
<comment type="caution">
    <text evidence="3">The sequence shown here is derived from an EMBL/GenBank/DDBJ whole genome shotgun (WGS) entry which is preliminary data.</text>
</comment>